<comment type="cofactor">
    <cofactor evidence="1">
        <name>Zn(2+)</name>
        <dbReference type="ChEBI" id="CHEBI:29105"/>
    </cofactor>
</comment>
<dbReference type="EMBL" id="JABELV010000005">
    <property type="protein sequence ID" value="KAG7575245.1"/>
    <property type="molecule type" value="Genomic_DNA"/>
</dbReference>
<dbReference type="Gene3D" id="3.40.390.10">
    <property type="entry name" value="Collagenase (Catalytic Domain)"/>
    <property type="match status" value="1"/>
</dbReference>
<dbReference type="PANTHER" id="PTHR11733">
    <property type="entry name" value="ZINC METALLOPROTEASE FAMILY M13 NEPRILYSIN-RELATED"/>
    <property type="match status" value="1"/>
</dbReference>
<dbReference type="InterPro" id="IPR008753">
    <property type="entry name" value="Peptidase_M13_N"/>
</dbReference>
<dbReference type="Proteomes" id="UP000812966">
    <property type="component" value="Unassembled WGS sequence"/>
</dbReference>
<keyword evidence="7" id="KW-0482">Metalloprotease</keyword>
<protein>
    <recommendedName>
        <fullName evidence="14">Endothelin-converting enzyme 1</fullName>
    </recommendedName>
</protein>
<feature type="domain" description="Peptidase M13 C-terminal" evidence="10">
    <location>
        <begin position="690"/>
        <end position="898"/>
    </location>
</feature>
<dbReference type="Pfam" id="PF05649">
    <property type="entry name" value="Peptidase_M13_N"/>
    <property type="match status" value="2"/>
</dbReference>
<sequence length="900" mass="99252">MSTARASTDEETAPLLDPTTDAQPADETTYAGRARTLTTIEKILAVAALLFLLLAATFIGLFAGTANQLKKARHQPAATHTHTVPGSHATTTVTATKTIGGPTPTGKPGHQNETCLSRECILLASEILQNIDDTVDPCEDFYSFANGGWLKSHSIPSDRGSYGSFNVLQDENRKVILEVLEGQDEKPSKDDTPAEAAEKANLLKLRTGYRTCMDERAINKKGIEPIMPLINDITDILGPFLVSDLAADETSEDWEGTYTESYQVPEHLKVEASGGLLGKTISKTVASAKTLEQRSLQNVLGQEVASTSTKRKDALTQALAYSHSRGVGALINFNIEGDAGGEDPQIQELSVYQAGGGLPSKAYYEEKPIVDLYTSVVTDVLLALAHPKAGKKAESDLWGFPWPRPAPKEPEHDVKSQKKLVKALAKRVVKFERSLIRAGADPEDLFNPQVAYNPYDFRNLSQQLDFMSLSTYVSTFAPRNFPTKIIVTSPPYIKSVHKILADTPDHVLSAYFVTRMGLSYSKFLGPATPIRKATRRLQVALQGLKKGVPEDRQQFCQAYADELDGLGLLGGKEFVDRTFAGDSKAKAESVIYNIIDAFKARLPHVPWMDAESAKAAAKKADSLYVKIGYPTTPNTTDAQALHLYYSRLQIDDDFFANGLRQRLLSETRDWMKLGRARDRGEWEYNSAVVNAYYSPPDGEIVFPAGILRSPFFSSTWPLHLQYGAFGSVAAHELSHAFDNTGAQYDERGRLRDWWSNETVSRFKEKAECVARQYSKYSITGPDGKPVYINGNLTNGEDLGDSGIVFAYNAWKEAAKAEHHSHGRLPGLNFTDDQLFFLASARVWAQLIKPESALVRLRTDPHSPNFWRSNGQVSGFPRFAEAFHCKAGSKMAPKHRCDVWG</sequence>
<evidence type="ECO:0000259" key="11">
    <source>
        <dbReference type="Pfam" id="PF05649"/>
    </source>
</evidence>
<dbReference type="GO" id="GO:0005886">
    <property type="term" value="C:plasma membrane"/>
    <property type="evidence" value="ECO:0007669"/>
    <property type="project" value="TreeGrafter"/>
</dbReference>
<dbReference type="PANTHER" id="PTHR11733:SF167">
    <property type="entry name" value="FI17812P1-RELATED"/>
    <property type="match status" value="1"/>
</dbReference>
<keyword evidence="5" id="KW-0378">Hydrolase</keyword>
<accession>A0A8K0JRT3</accession>
<evidence type="ECO:0000313" key="12">
    <source>
        <dbReference type="EMBL" id="KAG7575245.1"/>
    </source>
</evidence>
<evidence type="ECO:0000256" key="9">
    <source>
        <dbReference type="SAM" id="Phobius"/>
    </source>
</evidence>
<dbReference type="InterPro" id="IPR000718">
    <property type="entry name" value="Peptidase_M13"/>
</dbReference>
<organism evidence="12 13">
    <name type="scientific">Filobasidium floriforme</name>
    <dbReference type="NCBI Taxonomy" id="5210"/>
    <lineage>
        <taxon>Eukaryota</taxon>
        <taxon>Fungi</taxon>
        <taxon>Dikarya</taxon>
        <taxon>Basidiomycota</taxon>
        <taxon>Agaricomycotina</taxon>
        <taxon>Tremellomycetes</taxon>
        <taxon>Filobasidiales</taxon>
        <taxon>Filobasidiaceae</taxon>
        <taxon>Filobasidium</taxon>
    </lineage>
</organism>
<evidence type="ECO:0000256" key="1">
    <source>
        <dbReference type="ARBA" id="ARBA00001947"/>
    </source>
</evidence>
<proteinExistence type="inferred from homology"/>
<evidence type="ECO:0000256" key="5">
    <source>
        <dbReference type="ARBA" id="ARBA00022801"/>
    </source>
</evidence>
<dbReference type="Gene3D" id="1.10.1380.10">
    <property type="entry name" value="Neutral endopeptidase , domain2"/>
    <property type="match status" value="1"/>
</dbReference>
<dbReference type="InterPro" id="IPR018497">
    <property type="entry name" value="Peptidase_M13_C"/>
</dbReference>
<dbReference type="InterPro" id="IPR042089">
    <property type="entry name" value="Peptidase_M13_dom_2"/>
</dbReference>
<gene>
    <name evidence="12" type="ORF">FFLO_00409</name>
</gene>
<dbReference type="AlphaFoldDB" id="A0A8K0JRT3"/>
<dbReference type="CDD" id="cd08662">
    <property type="entry name" value="M13"/>
    <property type="match status" value="1"/>
</dbReference>
<comment type="similarity">
    <text evidence="2">Belongs to the peptidase M13 family.</text>
</comment>
<feature type="domain" description="Peptidase M13 N-terminal" evidence="11">
    <location>
        <begin position="294"/>
        <end position="630"/>
    </location>
</feature>
<reference evidence="12" key="1">
    <citation type="submission" date="2020-04" db="EMBL/GenBank/DDBJ databases">
        <title>Analysis of mating type loci in Filobasidium floriforme.</title>
        <authorList>
            <person name="Nowrousian M."/>
        </authorList>
    </citation>
    <scope>NUCLEOTIDE SEQUENCE</scope>
    <source>
        <strain evidence="12">CBS 6242</strain>
    </source>
</reference>
<feature type="domain" description="Peptidase M13 N-terminal" evidence="11">
    <location>
        <begin position="137"/>
        <end position="259"/>
    </location>
</feature>
<dbReference type="PROSITE" id="PS51885">
    <property type="entry name" value="NEPRILYSIN"/>
    <property type="match status" value="1"/>
</dbReference>
<evidence type="ECO:0008006" key="14">
    <source>
        <dbReference type="Google" id="ProtNLM"/>
    </source>
</evidence>
<evidence type="ECO:0000313" key="13">
    <source>
        <dbReference type="Proteomes" id="UP000812966"/>
    </source>
</evidence>
<feature type="transmembrane region" description="Helical" evidence="9">
    <location>
        <begin position="43"/>
        <end position="63"/>
    </location>
</feature>
<name>A0A8K0JRT3_9TREE</name>
<evidence type="ECO:0000256" key="2">
    <source>
        <dbReference type="ARBA" id="ARBA00007357"/>
    </source>
</evidence>
<feature type="region of interest" description="Disordered" evidence="8">
    <location>
        <begin position="1"/>
        <end position="26"/>
    </location>
</feature>
<dbReference type="GO" id="GO:0016485">
    <property type="term" value="P:protein processing"/>
    <property type="evidence" value="ECO:0007669"/>
    <property type="project" value="TreeGrafter"/>
</dbReference>
<dbReference type="GO" id="GO:0046872">
    <property type="term" value="F:metal ion binding"/>
    <property type="evidence" value="ECO:0007669"/>
    <property type="project" value="UniProtKB-KW"/>
</dbReference>
<dbReference type="InterPro" id="IPR024079">
    <property type="entry name" value="MetalloPept_cat_dom_sf"/>
</dbReference>
<keyword evidence="4" id="KW-0479">Metal-binding</keyword>
<keyword evidence="3" id="KW-0645">Protease</keyword>
<evidence type="ECO:0000256" key="8">
    <source>
        <dbReference type="SAM" id="MobiDB-lite"/>
    </source>
</evidence>
<evidence type="ECO:0000256" key="6">
    <source>
        <dbReference type="ARBA" id="ARBA00022833"/>
    </source>
</evidence>
<keyword evidence="9" id="KW-0812">Transmembrane</keyword>
<keyword evidence="9" id="KW-0472">Membrane</keyword>
<evidence type="ECO:0000259" key="10">
    <source>
        <dbReference type="Pfam" id="PF01431"/>
    </source>
</evidence>
<keyword evidence="6" id="KW-0862">Zinc</keyword>
<dbReference type="Pfam" id="PF01431">
    <property type="entry name" value="Peptidase_M13"/>
    <property type="match status" value="1"/>
</dbReference>
<evidence type="ECO:0000256" key="7">
    <source>
        <dbReference type="ARBA" id="ARBA00023049"/>
    </source>
</evidence>
<keyword evidence="9" id="KW-1133">Transmembrane helix</keyword>
<dbReference type="GO" id="GO:0004222">
    <property type="term" value="F:metalloendopeptidase activity"/>
    <property type="evidence" value="ECO:0007669"/>
    <property type="project" value="InterPro"/>
</dbReference>
<comment type="caution">
    <text evidence="12">The sequence shown here is derived from an EMBL/GenBank/DDBJ whole genome shotgun (WGS) entry which is preliminary data.</text>
</comment>
<evidence type="ECO:0000256" key="3">
    <source>
        <dbReference type="ARBA" id="ARBA00022670"/>
    </source>
</evidence>
<evidence type="ECO:0000256" key="4">
    <source>
        <dbReference type="ARBA" id="ARBA00022723"/>
    </source>
</evidence>
<dbReference type="SUPFAM" id="SSF55486">
    <property type="entry name" value="Metalloproteases ('zincins'), catalytic domain"/>
    <property type="match status" value="1"/>
</dbReference>
<dbReference type="PRINTS" id="PR00786">
    <property type="entry name" value="NEPRILYSIN"/>
</dbReference>
<keyword evidence="13" id="KW-1185">Reference proteome</keyword>